<evidence type="ECO:0000313" key="1">
    <source>
        <dbReference type="EMBL" id="QDH85736.1"/>
    </source>
</evidence>
<protein>
    <submittedName>
        <fullName evidence="1">Uncharacterized protein</fullName>
    </submittedName>
</protein>
<name>A0A7D0GH60_9CAUD</name>
<proteinExistence type="predicted"/>
<dbReference type="Proteomes" id="UP000501161">
    <property type="component" value="Segment"/>
</dbReference>
<evidence type="ECO:0000313" key="2">
    <source>
        <dbReference type="Proteomes" id="UP000501161"/>
    </source>
</evidence>
<sequence>MRHKVIIRQERPTYTRAPFHSRMWELYVMNRISKKHEYYAFTLTFEDALALAEKVWAKSNNVSPLELKEATC</sequence>
<reference evidence="1 2" key="1">
    <citation type="submission" date="2019-06" db="EMBL/GenBank/DDBJ databases">
        <title>DNA tandem repeats contribute to Brevibacterium aurantiacum phages genetic diversity.</title>
        <authorList>
            <person name="de Melo A.G."/>
            <person name="Rousseau G.M."/>
            <person name="Tremblay D.M."/>
            <person name="Labrie S.J."/>
            <person name="Moineau S."/>
        </authorList>
    </citation>
    <scope>NUCLEOTIDE SEQUENCE [LARGE SCALE GENOMIC DNA]</scope>
</reference>
<dbReference type="EMBL" id="MN023178">
    <property type="protein sequence ID" value="QDH85736.1"/>
    <property type="molecule type" value="Genomic_DNA"/>
</dbReference>
<accession>A0A7D0GH60</accession>
<organism evidence="1 2">
    <name type="scientific">Brevibacterium phage AGM3</name>
    <dbReference type="NCBI Taxonomy" id="2591420"/>
    <lineage>
        <taxon>Viruses</taxon>
        <taxon>Duplodnaviria</taxon>
        <taxon>Heunggongvirae</taxon>
        <taxon>Uroviricota</taxon>
        <taxon>Caudoviricetes</taxon>
        <taxon>Agmunavirus</taxon>
        <taxon>Agmunavirus AGM1</taxon>
    </lineage>
</organism>
<gene>
    <name evidence="1" type="ORF">AGM3_0040</name>
</gene>